<dbReference type="PANTHER" id="PTHR47932">
    <property type="entry name" value="ATPASE EXPRESSION PROTEIN 3"/>
    <property type="match status" value="1"/>
</dbReference>
<dbReference type="EMBL" id="JACTNZ010000004">
    <property type="protein sequence ID" value="KAG5554034.1"/>
    <property type="molecule type" value="Genomic_DNA"/>
</dbReference>
<evidence type="ECO:0000256" key="2">
    <source>
        <dbReference type="PROSITE-ProRule" id="PRU00708"/>
    </source>
</evidence>
<gene>
    <name evidence="3" type="ORF">RHGRI_011787</name>
</gene>
<proteinExistence type="predicted"/>
<keyword evidence="4" id="KW-1185">Reference proteome</keyword>
<reference evidence="3" key="1">
    <citation type="submission" date="2020-08" db="EMBL/GenBank/DDBJ databases">
        <title>Plant Genome Project.</title>
        <authorList>
            <person name="Zhang R.-G."/>
        </authorList>
    </citation>
    <scope>NUCLEOTIDE SEQUENCE</scope>
    <source>
        <strain evidence="3">WSP0</strain>
        <tissue evidence="3">Leaf</tissue>
    </source>
</reference>
<evidence type="ECO:0000313" key="4">
    <source>
        <dbReference type="Proteomes" id="UP000823749"/>
    </source>
</evidence>
<dbReference type="Gene3D" id="1.25.40.10">
    <property type="entry name" value="Tetratricopeptide repeat domain"/>
    <property type="match status" value="1"/>
</dbReference>
<keyword evidence="1" id="KW-0677">Repeat</keyword>
<name>A0AAV6KPH5_9ERIC</name>
<dbReference type="InterPro" id="IPR002885">
    <property type="entry name" value="PPR_rpt"/>
</dbReference>
<dbReference type="InterPro" id="IPR011990">
    <property type="entry name" value="TPR-like_helical_dom_sf"/>
</dbReference>
<comment type="caution">
    <text evidence="3">The sequence shown here is derived from an EMBL/GenBank/DDBJ whole genome shotgun (WGS) entry which is preliminary data.</text>
</comment>
<dbReference type="Proteomes" id="UP000823749">
    <property type="component" value="Chromosome 4"/>
</dbReference>
<accession>A0AAV6KPH5</accession>
<organism evidence="3 4">
    <name type="scientific">Rhododendron griersonianum</name>
    <dbReference type="NCBI Taxonomy" id="479676"/>
    <lineage>
        <taxon>Eukaryota</taxon>
        <taxon>Viridiplantae</taxon>
        <taxon>Streptophyta</taxon>
        <taxon>Embryophyta</taxon>
        <taxon>Tracheophyta</taxon>
        <taxon>Spermatophyta</taxon>
        <taxon>Magnoliopsida</taxon>
        <taxon>eudicotyledons</taxon>
        <taxon>Gunneridae</taxon>
        <taxon>Pentapetalae</taxon>
        <taxon>asterids</taxon>
        <taxon>Ericales</taxon>
        <taxon>Ericaceae</taxon>
        <taxon>Ericoideae</taxon>
        <taxon>Rhodoreae</taxon>
        <taxon>Rhododendron</taxon>
    </lineage>
</organism>
<evidence type="ECO:0008006" key="5">
    <source>
        <dbReference type="Google" id="ProtNLM"/>
    </source>
</evidence>
<dbReference type="PROSITE" id="PS51375">
    <property type="entry name" value="PPR"/>
    <property type="match status" value="1"/>
</dbReference>
<evidence type="ECO:0000313" key="3">
    <source>
        <dbReference type="EMBL" id="KAG5554034.1"/>
    </source>
</evidence>
<sequence length="76" mass="8464">MFTRGVKPDVSTFNVAIKALHKSHQTRSAVSMIEDMSTNYGLAPDDITYTTVVKGYSIEEGNLETALRIREEMIIA</sequence>
<feature type="repeat" description="PPR" evidence="2">
    <location>
        <begin position="45"/>
        <end position="76"/>
    </location>
</feature>
<dbReference type="AlphaFoldDB" id="A0AAV6KPH5"/>
<evidence type="ECO:0000256" key="1">
    <source>
        <dbReference type="ARBA" id="ARBA00022737"/>
    </source>
</evidence>
<dbReference type="Pfam" id="PF13041">
    <property type="entry name" value="PPR_2"/>
    <property type="match status" value="1"/>
</dbReference>
<dbReference type="GO" id="GO:0003729">
    <property type="term" value="F:mRNA binding"/>
    <property type="evidence" value="ECO:0007669"/>
    <property type="project" value="TreeGrafter"/>
</dbReference>
<protein>
    <recommendedName>
        <fullName evidence="5">Pentatricopeptide repeat-containing protein</fullName>
    </recommendedName>
</protein>
<dbReference type="PANTHER" id="PTHR47932:SF51">
    <property type="entry name" value="PENTACOTRIPEPTIDE-REPEAT REGION OF PRORP DOMAIN-CONTAINING PROTEIN"/>
    <property type="match status" value="1"/>
</dbReference>